<protein>
    <submittedName>
        <fullName evidence="1">Uncharacterized protein</fullName>
    </submittedName>
</protein>
<keyword evidence="2" id="KW-1185">Reference proteome</keyword>
<organism evidence="1 2">
    <name type="scientific">Hypoxylon rubiginosum</name>
    <dbReference type="NCBI Taxonomy" id="110542"/>
    <lineage>
        <taxon>Eukaryota</taxon>
        <taxon>Fungi</taxon>
        <taxon>Dikarya</taxon>
        <taxon>Ascomycota</taxon>
        <taxon>Pezizomycotina</taxon>
        <taxon>Sordariomycetes</taxon>
        <taxon>Xylariomycetidae</taxon>
        <taxon>Xylariales</taxon>
        <taxon>Hypoxylaceae</taxon>
        <taxon>Hypoxylon</taxon>
    </lineage>
</organism>
<name>A0ACB9Z093_9PEZI</name>
<evidence type="ECO:0000313" key="1">
    <source>
        <dbReference type="EMBL" id="KAI4865069.1"/>
    </source>
</evidence>
<sequence>MARRKEPENPKKICKPKKEQKLRVRAWDHLTARIPGIPHTDKPASSKPASDKAPPTREWKLSAADDADLPGNRQLHARNDDPAIAEWYRMYDQEYGPPTQVSARYQEPPRQSHKSSQKTKAAKTKTDSPDSVEFLYERSKRKLSRVESPEDEGSHLRQAASPQMEPEARKRPRRHNDSFEDSDDDLSASASRWNPFGRQKQKKSKEDW</sequence>
<comment type="caution">
    <text evidence="1">The sequence shown here is derived from an EMBL/GenBank/DDBJ whole genome shotgun (WGS) entry which is preliminary data.</text>
</comment>
<gene>
    <name evidence="1" type="ORF">F4820DRAFT_448414</name>
</gene>
<evidence type="ECO:0000313" key="2">
    <source>
        <dbReference type="Proteomes" id="UP001497700"/>
    </source>
</evidence>
<dbReference type="EMBL" id="MU393477">
    <property type="protein sequence ID" value="KAI4865069.1"/>
    <property type="molecule type" value="Genomic_DNA"/>
</dbReference>
<reference evidence="1 2" key="1">
    <citation type="journal article" date="2022" name="New Phytol.">
        <title>Ecological generalism drives hyperdiversity of secondary metabolite gene clusters in xylarialean endophytes.</title>
        <authorList>
            <person name="Franco M.E.E."/>
            <person name="Wisecaver J.H."/>
            <person name="Arnold A.E."/>
            <person name="Ju Y.M."/>
            <person name="Slot J.C."/>
            <person name="Ahrendt S."/>
            <person name="Moore L.P."/>
            <person name="Eastman K.E."/>
            <person name="Scott K."/>
            <person name="Konkel Z."/>
            <person name="Mondo S.J."/>
            <person name="Kuo A."/>
            <person name="Hayes R.D."/>
            <person name="Haridas S."/>
            <person name="Andreopoulos B."/>
            <person name="Riley R."/>
            <person name="LaButti K."/>
            <person name="Pangilinan J."/>
            <person name="Lipzen A."/>
            <person name="Amirebrahimi M."/>
            <person name="Yan J."/>
            <person name="Adam C."/>
            <person name="Keymanesh K."/>
            <person name="Ng V."/>
            <person name="Louie K."/>
            <person name="Northen T."/>
            <person name="Drula E."/>
            <person name="Henrissat B."/>
            <person name="Hsieh H.M."/>
            <person name="Youens-Clark K."/>
            <person name="Lutzoni F."/>
            <person name="Miadlikowska J."/>
            <person name="Eastwood D.C."/>
            <person name="Hamelin R.C."/>
            <person name="Grigoriev I.V."/>
            <person name="U'Ren J.M."/>
        </authorList>
    </citation>
    <scope>NUCLEOTIDE SEQUENCE [LARGE SCALE GENOMIC DNA]</scope>
    <source>
        <strain evidence="1 2">CBS 119005</strain>
    </source>
</reference>
<proteinExistence type="predicted"/>
<dbReference type="Proteomes" id="UP001497700">
    <property type="component" value="Unassembled WGS sequence"/>
</dbReference>
<accession>A0ACB9Z093</accession>